<proteinExistence type="predicted"/>
<name>A0A839XH53_9PSEU</name>
<keyword evidence="2" id="KW-1185">Reference proteome</keyword>
<comment type="caution">
    <text evidence="1">The sequence shown here is derived from an EMBL/GenBank/DDBJ whole genome shotgun (WGS) entry which is preliminary data.</text>
</comment>
<gene>
    <name evidence="1" type="ORF">FB384_000985</name>
</gene>
<dbReference type="Proteomes" id="UP000564573">
    <property type="component" value="Unassembled WGS sequence"/>
</dbReference>
<sequence>MTPGATHVAANFDVRATCGHKPSSLDLSANPGLPVDTVLV</sequence>
<evidence type="ECO:0000313" key="1">
    <source>
        <dbReference type="EMBL" id="MBB3662081.1"/>
    </source>
</evidence>
<accession>A0A839XH53</accession>
<protein>
    <submittedName>
        <fullName evidence="1">Uncharacterized protein</fullName>
    </submittedName>
</protein>
<dbReference type="AlphaFoldDB" id="A0A839XH53"/>
<organism evidence="1 2">
    <name type="scientific">Prauserella sediminis</name>
    <dbReference type="NCBI Taxonomy" id="577680"/>
    <lineage>
        <taxon>Bacteria</taxon>
        <taxon>Bacillati</taxon>
        <taxon>Actinomycetota</taxon>
        <taxon>Actinomycetes</taxon>
        <taxon>Pseudonocardiales</taxon>
        <taxon>Pseudonocardiaceae</taxon>
        <taxon>Prauserella</taxon>
        <taxon>Prauserella salsuginis group</taxon>
    </lineage>
</organism>
<dbReference type="EMBL" id="JACIBS010000001">
    <property type="protein sequence ID" value="MBB3662081.1"/>
    <property type="molecule type" value="Genomic_DNA"/>
</dbReference>
<reference evidence="1 2" key="1">
    <citation type="submission" date="2020-08" db="EMBL/GenBank/DDBJ databases">
        <title>Sequencing the genomes of 1000 actinobacteria strains.</title>
        <authorList>
            <person name="Klenk H.-P."/>
        </authorList>
    </citation>
    <scope>NUCLEOTIDE SEQUENCE [LARGE SCALE GENOMIC DNA]</scope>
    <source>
        <strain evidence="1 2">DSM 45267</strain>
    </source>
</reference>
<evidence type="ECO:0000313" key="2">
    <source>
        <dbReference type="Proteomes" id="UP000564573"/>
    </source>
</evidence>